<dbReference type="EMBL" id="BAAAMQ010000010">
    <property type="protein sequence ID" value="GAA2107919.1"/>
    <property type="molecule type" value="Genomic_DNA"/>
</dbReference>
<dbReference type="Proteomes" id="UP001501161">
    <property type="component" value="Unassembled WGS sequence"/>
</dbReference>
<proteinExistence type="predicted"/>
<gene>
    <name evidence="3" type="ORF">GCM10009726_21870</name>
</gene>
<comment type="caution">
    <text evidence="3">The sequence shown here is derived from an EMBL/GenBank/DDBJ whole genome shotgun (WGS) entry which is preliminary data.</text>
</comment>
<dbReference type="InterPro" id="IPR037401">
    <property type="entry name" value="SnoaL-like"/>
</dbReference>
<evidence type="ECO:0008006" key="5">
    <source>
        <dbReference type="Google" id="ProtNLM"/>
    </source>
</evidence>
<dbReference type="Gene3D" id="3.90.25.10">
    <property type="entry name" value="UDP-galactose 4-epimerase, domain 1"/>
    <property type="match status" value="1"/>
</dbReference>
<accession>A0ABN2X9U5</accession>
<dbReference type="RefSeq" id="WP_231248466.1">
    <property type="nucleotide sequence ID" value="NZ_BAAAMQ010000010.1"/>
</dbReference>
<protein>
    <recommendedName>
        <fullName evidence="5">NAD(P)-binding domain-containing protein</fullName>
    </recommendedName>
</protein>
<feature type="domain" description="SnoaL-like" evidence="1">
    <location>
        <begin position="307"/>
        <end position="416"/>
    </location>
</feature>
<evidence type="ECO:0000259" key="2">
    <source>
        <dbReference type="Pfam" id="PF13460"/>
    </source>
</evidence>
<dbReference type="Gene3D" id="3.40.50.720">
    <property type="entry name" value="NAD(P)-binding Rossmann-like Domain"/>
    <property type="match status" value="1"/>
</dbReference>
<evidence type="ECO:0000313" key="3">
    <source>
        <dbReference type="EMBL" id="GAA2107919.1"/>
    </source>
</evidence>
<dbReference type="PANTHER" id="PTHR43162">
    <property type="match status" value="1"/>
</dbReference>
<dbReference type="InterPro" id="IPR032710">
    <property type="entry name" value="NTF2-like_dom_sf"/>
</dbReference>
<feature type="domain" description="NAD(P)-binding" evidence="2">
    <location>
        <begin position="8"/>
        <end position="179"/>
    </location>
</feature>
<evidence type="ECO:0000259" key="1">
    <source>
        <dbReference type="Pfam" id="PF12680"/>
    </source>
</evidence>
<dbReference type="InterPro" id="IPR051604">
    <property type="entry name" value="Ergot_Alk_Oxidoreductase"/>
</dbReference>
<dbReference type="Pfam" id="PF13460">
    <property type="entry name" value="NAD_binding_10"/>
    <property type="match status" value="1"/>
</dbReference>
<evidence type="ECO:0000313" key="4">
    <source>
        <dbReference type="Proteomes" id="UP001501161"/>
    </source>
</evidence>
<dbReference type="InterPro" id="IPR036291">
    <property type="entry name" value="NAD(P)-bd_dom_sf"/>
</dbReference>
<dbReference type="InterPro" id="IPR016040">
    <property type="entry name" value="NAD(P)-bd_dom"/>
</dbReference>
<name>A0ABN2X9U5_9ACTN</name>
<dbReference type="PANTHER" id="PTHR43162:SF1">
    <property type="entry name" value="PRESTALK A DIFFERENTIATION PROTEIN A"/>
    <property type="match status" value="1"/>
</dbReference>
<keyword evidence="4" id="KW-1185">Reference proteome</keyword>
<reference evidence="3 4" key="1">
    <citation type="journal article" date="2019" name="Int. J. Syst. Evol. Microbiol.">
        <title>The Global Catalogue of Microorganisms (GCM) 10K type strain sequencing project: providing services to taxonomists for standard genome sequencing and annotation.</title>
        <authorList>
            <consortium name="The Broad Institute Genomics Platform"/>
            <consortium name="The Broad Institute Genome Sequencing Center for Infectious Disease"/>
            <person name="Wu L."/>
            <person name="Ma J."/>
        </authorList>
    </citation>
    <scope>NUCLEOTIDE SEQUENCE [LARGE SCALE GENOMIC DNA]</scope>
    <source>
        <strain evidence="3 4">JCM 13813</strain>
    </source>
</reference>
<dbReference type="SUPFAM" id="SSF51735">
    <property type="entry name" value="NAD(P)-binding Rossmann-fold domains"/>
    <property type="match status" value="1"/>
</dbReference>
<dbReference type="Gene3D" id="3.10.450.50">
    <property type="match status" value="1"/>
</dbReference>
<dbReference type="SUPFAM" id="SSF54427">
    <property type="entry name" value="NTF2-like"/>
    <property type="match status" value="1"/>
</dbReference>
<sequence>MSQVLVIGARGKTGRHVVSGLVSRGVSVKAASRNPDEFDGGHGVPTRFEWHDDSTWGSALNGVDAVYLVKPESEDVVDVVSQFVSRMQDAGVRRLVLLSECATQTRTDDVAERRAELAVEATSLDWTILRPSWFMQDIIDDDFFGPMIRDDGIMVMTTGGSATAWIDARDIAQVAVELLISGGYSQQALDLTGPQALTLSELADHISAAKGTPVLGVEETVADAESRMRQDGYDEDTIAYLTRIAVSIIDGHTSTVTGHVESITGHAPRTLESFLAENEAQLQPSAPTDTSESAEQNLAAKNEALFRRLVAAWARSDFDALLDCFADDMIYTDMPFHDAPVVGKPAFRRHVTDYNALFAHGHVDAELVTVVSTDSHVVGELSCRAVYVGPGAPTDGVPVHWYATLVDTVVDGKVTSEHAYFDPTVFANAVQHVTA</sequence>
<organism evidence="3 4">
    <name type="scientific">Nocardioides furvisabuli</name>
    <dbReference type="NCBI Taxonomy" id="375542"/>
    <lineage>
        <taxon>Bacteria</taxon>
        <taxon>Bacillati</taxon>
        <taxon>Actinomycetota</taxon>
        <taxon>Actinomycetes</taxon>
        <taxon>Propionibacteriales</taxon>
        <taxon>Nocardioidaceae</taxon>
        <taxon>Nocardioides</taxon>
    </lineage>
</organism>
<dbReference type="Pfam" id="PF12680">
    <property type="entry name" value="SnoaL_2"/>
    <property type="match status" value="1"/>
</dbReference>